<dbReference type="InterPro" id="IPR055170">
    <property type="entry name" value="GFO_IDH_MocA-like_dom"/>
</dbReference>
<dbReference type="Gene3D" id="3.30.360.10">
    <property type="entry name" value="Dihydrodipicolinate Reductase, domain 2"/>
    <property type="match status" value="1"/>
</dbReference>
<dbReference type="PANTHER" id="PTHR22604:SF105">
    <property type="entry name" value="TRANS-1,2-DIHYDROBENZENE-1,2-DIOL DEHYDROGENASE"/>
    <property type="match status" value="1"/>
</dbReference>
<proteinExistence type="inferred from homology"/>
<comment type="caution">
    <text evidence="4">The sequence shown here is derived from an EMBL/GenBank/DDBJ whole genome shotgun (WGS) entry which is preliminary data.</text>
</comment>
<dbReference type="PANTHER" id="PTHR22604">
    <property type="entry name" value="OXIDOREDUCTASES"/>
    <property type="match status" value="1"/>
</dbReference>
<dbReference type="Proteomes" id="UP001162164">
    <property type="component" value="Unassembled WGS sequence"/>
</dbReference>
<dbReference type="SUPFAM" id="SSF55347">
    <property type="entry name" value="Glyceraldehyde-3-phosphate dehydrogenase-like, C-terminal domain"/>
    <property type="match status" value="1"/>
</dbReference>
<protein>
    <recommendedName>
        <fullName evidence="3">GFO/IDH/MocA-like oxidoreductase domain-containing protein</fullName>
    </recommendedName>
</protein>
<name>A0ABQ9IY75_9CUCU</name>
<dbReference type="EMBL" id="JAPWTJ010001919">
    <property type="protein sequence ID" value="KAJ8968865.1"/>
    <property type="molecule type" value="Genomic_DNA"/>
</dbReference>
<evidence type="ECO:0000256" key="2">
    <source>
        <dbReference type="ARBA" id="ARBA00023002"/>
    </source>
</evidence>
<keyword evidence="2" id="KW-0560">Oxidoreductase</keyword>
<evidence type="ECO:0000313" key="4">
    <source>
        <dbReference type="EMBL" id="KAJ8968865.1"/>
    </source>
</evidence>
<accession>A0ABQ9IY75</accession>
<gene>
    <name evidence="4" type="ORF">NQ317_016073</name>
</gene>
<reference evidence="4" key="1">
    <citation type="journal article" date="2023" name="Insect Mol. Biol.">
        <title>Genome sequencing provides insights into the evolution of gene families encoding plant cell wall-degrading enzymes in longhorned beetles.</title>
        <authorList>
            <person name="Shin N.R."/>
            <person name="Okamura Y."/>
            <person name="Kirsch R."/>
            <person name="Pauchet Y."/>
        </authorList>
    </citation>
    <scope>NUCLEOTIDE SEQUENCE</scope>
    <source>
        <strain evidence="4">MMC_N1</strain>
    </source>
</reference>
<keyword evidence="5" id="KW-1185">Reference proteome</keyword>
<evidence type="ECO:0000313" key="5">
    <source>
        <dbReference type="Proteomes" id="UP001162164"/>
    </source>
</evidence>
<organism evidence="4 5">
    <name type="scientific">Molorchus minor</name>
    <dbReference type="NCBI Taxonomy" id="1323400"/>
    <lineage>
        <taxon>Eukaryota</taxon>
        <taxon>Metazoa</taxon>
        <taxon>Ecdysozoa</taxon>
        <taxon>Arthropoda</taxon>
        <taxon>Hexapoda</taxon>
        <taxon>Insecta</taxon>
        <taxon>Pterygota</taxon>
        <taxon>Neoptera</taxon>
        <taxon>Endopterygota</taxon>
        <taxon>Coleoptera</taxon>
        <taxon>Polyphaga</taxon>
        <taxon>Cucujiformia</taxon>
        <taxon>Chrysomeloidea</taxon>
        <taxon>Cerambycidae</taxon>
        <taxon>Lamiinae</taxon>
        <taxon>Monochamini</taxon>
        <taxon>Molorchus</taxon>
    </lineage>
</organism>
<evidence type="ECO:0000256" key="1">
    <source>
        <dbReference type="ARBA" id="ARBA00010928"/>
    </source>
</evidence>
<dbReference type="Pfam" id="PF22725">
    <property type="entry name" value="GFO_IDH_MocA_C3"/>
    <property type="match status" value="1"/>
</dbReference>
<feature type="domain" description="GFO/IDH/MocA-like oxidoreductase" evidence="3">
    <location>
        <begin position="32"/>
        <end position="147"/>
    </location>
</feature>
<evidence type="ECO:0000259" key="3">
    <source>
        <dbReference type="Pfam" id="PF22725"/>
    </source>
</evidence>
<comment type="similarity">
    <text evidence="1">Belongs to the Gfo/Idh/MocA family.</text>
</comment>
<dbReference type="InterPro" id="IPR050984">
    <property type="entry name" value="Gfo/Idh/MocA_domain"/>
</dbReference>
<sequence>MNEKQTRKLIEIARQKNLFLMEAIWSRCFPVYKELRRIIESGEIGEVMEVAVQLGFPMSNVERIRSKELGGGVILDLGVYALQFQQFVFRGLKPNKVVATGHLNEEGIDLSASAIITYPGSKTAVVSISSLVQLSSEGIVYGTKGTIKVNEINSAGLAYQADEARKCIREGKIECEHITHEETIQLAQLMDKLRQELGVVFPVDSESY</sequence>